<dbReference type="EMBL" id="SMCS01000003">
    <property type="protein sequence ID" value="TCV94651.1"/>
    <property type="molecule type" value="Genomic_DNA"/>
</dbReference>
<accession>A0A4R3YQH6</accession>
<organism evidence="3 4">
    <name type="scientific">Luteibacter rhizovicinus</name>
    <dbReference type="NCBI Taxonomy" id="242606"/>
    <lineage>
        <taxon>Bacteria</taxon>
        <taxon>Pseudomonadati</taxon>
        <taxon>Pseudomonadota</taxon>
        <taxon>Gammaproteobacteria</taxon>
        <taxon>Lysobacterales</taxon>
        <taxon>Rhodanobacteraceae</taxon>
        <taxon>Luteibacter</taxon>
    </lineage>
</organism>
<reference evidence="3 4" key="1">
    <citation type="submission" date="2019-03" db="EMBL/GenBank/DDBJ databases">
        <title>Above-ground endophytic microbial communities from plants in different locations in the United States.</title>
        <authorList>
            <person name="Frank C."/>
        </authorList>
    </citation>
    <scope>NUCLEOTIDE SEQUENCE [LARGE SCALE GENOMIC DNA]</scope>
    <source>
        <strain evidence="3 4">LP_13_YM</strain>
    </source>
</reference>
<dbReference type="PANTHER" id="PTHR35861">
    <property type="match status" value="1"/>
</dbReference>
<protein>
    <recommendedName>
        <fullName evidence="2">Tail sheath protein C-terminal domain-containing protein</fullName>
    </recommendedName>
</protein>
<name>A0A4R3YQH6_9GAMM</name>
<sequence length="521" mass="56126">MPVALTYPGVYVEELESPVHTITGVATSITAFVGRTIRGPTDRPVLLQSFSDFVRVYGGLSVDSTLSYAVQQFYLNGGSQAVIARVHNAAKLASLTIGGGTTLSAANEGKWGDGLLVHIDDDTREKHDSPPTSDPKRFNLYVKDPGSNTTEFFRNVSVDPADPRFVMTVLQQQSQLVRVSTMGASRPSLNAAVPPSADPFSDPSFYTAFNVAGSDGTAVDATQISDPSLTGKGGLWLLDQTDLINILCIPPFTRDVDVTTPTWEAAAGYAKSRKAILIVDAPSAWANTQAVVSGLGAVVTPTDSAAIYFPRVLMADSLAENRLQSFAPCGVVAGIYARTDTNRGVWKAPAGTDASLIGVSALTVNGFDPALLSDAENGVVNPLGVNCLRHFPVIGRVVWGARTMRGADVFADQWKYVPVRRLAYFIEQSLYRGTQWVVFEPNDEPLWAQIRLNVGDFMQSLFRQGAFQGTSPKDAYLVKCDRETTTQTDIDNGIVNILVGFAPLKPAEFVVLQIQQIRAQS</sequence>
<dbReference type="InterPro" id="IPR052042">
    <property type="entry name" value="Tail_sheath_structural"/>
</dbReference>
<evidence type="ECO:0000313" key="3">
    <source>
        <dbReference type="EMBL" id="TCV94651.1"/>
    </source>
</evidence>
<gene>
    <name evidence="3" type="ORF">EC912_103136</name>
</gene>
<dbReference type="Proteomes" id="UP000295645">
    <property type="component" value="Unassembled WGS sequence"/>
</dbReference>
<dbReference type="Gene3D" id="3.40.50.11780">
    <property type="match status" value="2"/>
</dbReference>
<evidence type="ECO:0000256" key="1">
    <source>
        <dbReference type="ARBA" id="ARBA00008005"/>
    </source>
</evidence>
<dbReference type="OrthoDB" id="9767864at2"/>
<dbReference type="RefSeq" id="WP_132143161.1">
    <property type="nucleotide sequence ID" value="NZ_SMCS01000003.1"/>
</dbReference>
<evidence type="ECO:0000259" key="2">
    <source>
        <dbReference type="Pfam" id="PF17482"/>
    </source>
</evidence>
<comment type="similarity">
    <text evidence="1">Belongs to the myoviridae tail sheath protein family.</text>
</comment>
<dbReference type="PANTHER" id="PTHR35861:SF1">
    <property type="entry name" value="PHAGE TAIL SHEATH PROTEIN"/>
    <property type="match status" value="1"/>
</dbReference>
<keyword evidence="4" id="KW-1185">Reference proteome</keyword>
<feature type="domain" description="Tail sheath protein C-terminal" evidence="2">
    <location>
        <begin position="412"/>
        <end position="516"/>
    </location>
</feature>
<comment type="caution">
    <text evidence="3">The sequence shown here is derived from an EMBL/GenBank/DDBJ whole genome shotgun (WGS) entry which is preliminary data.</text>
</comment>
<proteinExistence type="inferred from homology"/>
<dbReference type="InterPro" id="IPR020287">
    <property type="entry name" value="Tail_sheath_C"/>
</dbReference>
<dbReference type="AlphaFoldDB" id="A0A4R3YQH6"/>
<evidence type="ECO:0000313" key="4">
    <source>
        <dbReference type="Proteomes" id="UP000295645"/>
    </source>
</evidence>
<dbReference type="Pfam" id="PF17482">
    <property type="entry name" value="Phage_sheath_1C"/>
    <property type="match status" value="1"/>
</dbReference>